<dbReference type="InterPro" id="IPR046239">
    <property type="entry name" value="DUF6272"/>
</dbReference>
<keyword evidence="1" id="KW-0418">Kinase</keyword>
<dbReference type="GO" id="GO:0016301">
    <property type="term" value="F:kinase activity"/>
    <property type="evidence" value="ECO:0007669"/>
    <property type="project" value="UniProtKB-KW"/>
</dbReference>
<dbReference type="Pfam" id="PF19788">
    <property type="entry name" value="DUF6272"/>
    <property type="match status" value="1"/>
</dbReference>
<dbReference type="EMBL" id="JALNMJ010000003">
    <property type="protein sequence ID" value="MCK7611907.1"/>
    <property type="molecule type" value="Genomic_DNA"/>
</dbReference>
<accession>A0ABT0GS68</accession>
<proteinExistence type="predicted"/>
<dbReference type="Proteomes" id="UP001431221">
    <property type="component" value="Unassembled WGS sequence"/>
</dbReference>
<protein>
    <submittedName>
        <fullName evidence="1">SiaB family protein kinase</fullName>
    </submittedName>
</protein>
<keyword evidence="2" id="KW-1185">Reference proteome</keyword>
<comment type="caution">
    <text evidence="1">The sequence shown here is derived from an EMBL/GenBank/DDBJ whole genome shotgun (WGS) entry which is preliminary data.</text>
</comment>
<reference evidence="1" key="1">
    <citation type="submission" date="2022-04" db="EMBL/GenBank/DDBJ databases">
        <title>Roseibium sp. CAU 1639 isolated from mud.</title>
        <authorList>
            <person name="Kim W."/>
        </authorList>
    </citation>
    <scope>NUCLEOTIDE SEQUENCE</scope>
    <source>
        <strain evidence="1">CAU 1639</strain>
    </source>
</reference>
<sequence length="190" mass="21779">MLGEDIYAFRSELQKRNTLFAYTGFVTEDLLYALGTAVKQQLELKKTEGKVVRRVFSVFVEQVQNVIRYSDEQEWLREPKTARLSAGVIMLGQDYDGAETDNSRFFVICGNAVSNAEADNLRSRLESIAGMDGEALRKHYRTKLREEPDPHSEGATIGLLEIARRVTRPLEYDFLKLDENRSFFVLKAFI</sequence>
<organism evidence="1 2">
    <name type="scientific">Roseibium sediminicola</name>
    <dbReference type="NCBI Taxonomy" id="2933272"/>
    <lineage>
        <taxon>Bacteria</taxon>
        <taxon>Pseudomonadati</taxon>
        <taxon>Pseudomonadota</taxon>
        <taxon>Alphaproteobacteria</taxon>
        <taxon>Hyphomicrobiales</taxon>
        <taxon>Stappiaceae</taxon>
        <taxon>Roseibium</taxon>
    </lineage>
</organism>
<dbReference type="RefSeq" id="WP_248152581.1">
    <property type="nucleotide sequence ID" value="NZ_JALNMJ010000003.1"/>
</dbReference>
<keyword evidence="1" id="KW-0808">Transferase</keyword>
<evidence type="ECO:0000313" key="1">
    <source>
        <dbReference type="EMBL" id="MCK7611907.1"/>
    </source>
</evidence>
<gene>
    <name evidence="1" type="ORF">M0H32_07025</name>
</gene>
<name>A0ABT0GS68_9HYPH</name>
<dbReference type="NCBIfam" id="NF038262">
    <property type="entry name" value="SiaB_fam_kinase"/>
    <property type="match status" value="1"/>
</dbReference>
<evidence type="ECO:0000313" key="2">
    <source>
        <dbReference type="Proteomes" id="UP001431221"/>
    </source>
</evidence>